<organism evidence="6 7">
    <name type="scientific">Mortierella hygrophila</name>
    <dbReference type="NCBI Taxonomy" id="979708"/>
    <lineage>
        <taxon>Eukaryota</taxon>
        <taxon>Fungi</taxon>
        <taxon>Fungi incertae sedis</taxon>
        <taxon>Mucoromycota</taxon>
        <taxon>Mortierellomycotina</taxon>
        <taxon>Mortierellomycetes</taxon>
        <taxon>Mortierellales</taxon>
        <taxon>Mortierellaceae</taxon>
        <taxon>Mortierella</taxon>
    </lineage>
</organism>
<dbReference type="FunFam" id="1.10.510.10:FF:000571">
    <property type="entry name" value="Maternal embryonic leucine zipper kinase"/>
    <property type="match status" value="1"/>
</dbReference>
<feature type="compositionally biased region" description="Basic and acidic residues" evidence="4">
    <location>
        <begin position="1481"/>
        <end position="1490"/>
    </location>
</feature>
<evidence type="ECO:0000313" key="7">
    <source>
        <dbReference type="Proteomes" id="UP000723463"/>
    </source>
</evidence>
<feature type="region of interest" description="Disordered" evidence="4">
    <location>
        <begin position="927"/>
        <end position="956"/>
    </location>
</feature>
<dbReference type="InterPro" id="IPR011009">
    <property type="entry name" value="Kinase-like_dom_sf"/>
</dbReference>
<feature type="binding site" evidence="3">
    <location>
        <position position="70"/>
    </location>
    <ligand>
        <name>ATP</name>
        <dbReference type="ChEBI" id="CHEBI:30616"/>
    </ligand>
</feature>
<feature type="compositionally biased region" description="Low complexity" evidence="4">
    <location>
        <begin position="737"/>
        <end position="753"/>
    </location>
</feature>
<sequence length="1990" mass="210015">MGSNRPAARNQRAKLAADLNDLFKDLQSNQVKTVGNYHLGQLIGQGTYGKVKLATHALTGQQVAVKIVAKSHAAIITREIYHWRCLTHPYIAHLHEVLTTESKIYLVTEYCPKGELLEALIRDGRCKPSLAKRWFRQICLAIQYCHSRKIVHRDLKLENILLDSQNNIKLIDFGFTRECESKKLLESYCGSAAYTAPEIIVGKKYSGPEADIWSLGVILYTLLAGYLPFDDDNETVVQDKIVDLDYEMPNELFCKDAQDLIQSILKEDPKERFTIEQILAHSWWMPRSDDDEEGGGSGAAGEGDGKLSMEQQDAHTGHGRQGSLTKREIHPVASQRPGDIYSGSGSPQFPSPLAQYPYGAWGNQSPYTFNPLGDMLRASSPGGPPVPSPISSPLPSPSPMANKSFPRFESAGTMDGNGSAGARIGGSGSSHFPANSFEQRLLMVLEKIGLDTEIFSKSVPAQSCDPGYGLWCLLMEQVKQRAIDNGTSLEWEQSIALVETATLTGIGSTGGIPNGALAMMGENGKKSPRPMSDPSPTSSQVNLLLPQISIQQQTYPIHPHQLHQQQQEQQQQEQQQQQQQQQDNSELQRQTVELKELLDKYRLETELLRVEKQQLEKEKSSLAEVQPSKVHPFEMKELPPISAEALSGATGAGQVKPERPVQDSGVSVSTSSTPHSSWELTERDGPTIHVERPRRKSKGILHSLKDRFFSSTGSDVDPHSGHASPYPPSPIPPKAFTGSPSSSTNSGTTYASPKPLPAPPAHPYPHLLQHPTTHSPLSAVSYKSASTSSLAIENGQSTTHSVAARAAASSDQLSILDPHLDHSISQYQDPDTPSTHHKKGGFMTWISESASGTVLNKTPVVQNTAKVPKKINGRSYSTAEAFADPSSVNGSGGLARSPASSSEENRPQIPAIPASFFQPIWKSNNGGGSVHGSASSLPSSNGSTSSSTLATSAPSGMSIRQRLASFSSSTAKITPEERQRATAAAAAAAALVAQPSYPERAHSPSPPSSPRGPVGSNALAALGGATPRHHPHRQDDEINEIVAAAVAATASAHLKSSGSRKKNIGTTSSGSKKNKAGLQKMERTDTYHSTASTCSTATATSTTSGSTIVSHSRRVSDVSRRQVSAPSLQIPSSVNGTGPPSGILKDTGANKDVTRKPSIKASKASMPSLMTAFSSFKPSKSAPSSPVVNSPSRISRQQLPQVSAHPLPSPSVDSSYATRTNRSSRASQESATSSIVSGRSRAMSNAMERPLPPLRNQDVHTDAAPLPPLKTFGDGVVIQEHEVRPKKRTTSRTSITAASLGRRSNESSGSLISAADRSEPSSPITATTFATATGITGGAAGGGSTSAVHAASPTSAVSPSKRASLGSLSSRRSSTSSMRDRNIFGLTLDSGSGSRKSSLNLSRTSLSKNTFQSPSASPGQPRRGAEMERGERERYGQEDLASAGTGRASPLALSIVEETQDDMSRQQELIGTHSRTGSNHNAKDAGRKDTFPMSTPSSIMQSRSGVSSATVSSNISTPMAVVRATLTDAVTYSPSISASSSLSRVAHDSKTEAEAATAAVIAGAEEALGANKTVDDAADVSFGSESTTQPRLDFTDGRSLIPSPPPSPSPLRPNSVRNSAAAASTIPVAVGSDKLTSAAAPAPAAPMVMNRRSAMLEEPRTSLLSTSYPPPRASLSYSAGAAAAVAAAAANATASSTSSSTMLESTSPPSPLSSRPLVSFDQHFSNQARIKEHRDSTTPRKVVNGFQPLAAKRLSKPGWNANNNANNSTAEGQSTSQLNESLMPDHRASPPPPSAMDRFSSSFSSTHGPPNAFAGRNRRGYRNSTGSMANMTLQQQQTFQQLQKEQLLKIQQNLPNAGYETTAAMKIHGPRPRTGMFPKRELGSGLGGGGGALGGLGGLGGAGVPSHLGSSSIVAGGGSISHHNNGSQSPGFGTFETVYETSAGSAGNGVGSGPGVGKRDSYSNRRQSMATAMGKRAGAAPAAIQEEEES</sequence>
<feature type="region of interest" description="Disordered" evidence="4">
    <location>
        <begin position="1695"/>
        <end position="1717"/>
    </location>
</feature>
<dbReference type="PANTHER" id="PTHR24346">
    <property type="entry name" value="MAP/MICROTUBULE AFFINITY-REGULATING KINASE"/>
    <property type="match status" value="1"/>
</dbReference>
<dbReference type="GO" id="GO:0005737">
    <property type="term" value="C:cytoplasm"/>
    <property type="evidence" value="ECO:0007669"/>
    <property type="project" value="TreeGrafter"/>
</dbReference>
<feature type="region of interest" description="Disordered" evidence="4">
    <location>
        <begin position="284"/>
        <end position="328"/>
    </location>
</feature>
<feature type="compositionally biased region" description="Pro residues" evidence="4">
    <location>
        <begin position="1602"/>
        <end position="1611"/>
    </location>
</feature>
<feature type="region of interest" description="Disordered" evidence="4">
    <location>
        <begin position="1051"/>
        <end position="1324"/>
    </location>
</feature>
<feature type="compositionally biased region" description="Low complexity" evidence="4">
    <location>
        <begin position="1969"/>
        <end position="1983"/>
    </location>
</feature>
<feature type="region of interest" description="Disordered" evidence="4">
    <location>
        <begin position="647"/>
        <end position="780"/>
    </location>
</feature>
<feature type="compositionally biased region" description="Gly residues" evidence="4">
    <location>
        <begin position="1946"/>
        <end position="1956"/>
    </location>
</feature>
<feature type="region of interest" description="Disordered" evidence="4">
    <location>
        <begin position="1943"/>
        <end position="1990"/>
    </location>
</feature>
<keyword evidence="7" id="KW-1185">Reference proteome</keyword>
<feature type="compositionally biased region" description="Polar residues" evidence="4">
    <location>
        <begin position="1492"/>
        <end position="1501"/>
    </location>
</feature>
<feature type="compositionally biased region" description="Basic and acidic residues" evidence="4">
    <location>
        <begin position="303"/>
        <end position="316"/>
    </location>
</feature>
<feature type="compositionally biased region" description="Polar residues" evidence="4">
    <location>
        <begin position="1768"/>
        <end position="1780"/>
    </location>
</feature>
<feature type="region of interest" description="Disordered" evidence="4">
    <location>
        <begin position="882"/>
        <end position="907"/>
    </location>
</feature>
<evidence type="ECO:0000256" key="1">
    <source>
        <dbReference type="ARBA" id="ARBA00022741"/>
    </source>
</evidence>
<feature type="region of interest" description="Disordered" evidence="4">
    <location>
        <begin position="1753"/>
        <end position="1817"/>
    </location>
</feature>
<feature type="compositionally biased region" description="Pro residues" evidence="4">
    <location>
        <begin position="754"/>
        <end position="763"/>
    </location>
</feature>
<feature type="compositionally biased region" description="Polar residues" evidence="4">
    <location>
        <begin position="1389"/>
        <end position="1418"/>
    </location>
</feature>
<feature type="region of interest" description="Disordered" evidence="4">
    <location>
        <begin position="378"/>
        <end position="399"/>
    </location>
</feature>
<dbReference type="Pfam" id="PF00069">
    <property type="entry name" value="Pkinase"/>
    <property type="match status" value="1"/>
</dbReference>
<feature type="region of interest" description="Disordered" evidence="4">
    <location>
        <begin position="1461"/>
        <end position="1505"/>
    </location>
</feature>
<name>A0A9P6EZ04_9FUNG</name>
<dbReference type="PROSITE" id="PS00107">
    <property type="entry name" value="PROTEIN_KINASE_ATP"/>
    <property type="match status" value="1"/>
</dbReference>
<evidence type="ECO:0000256" key="4">
    <source>
        <dbReference type="SAM" id="MobiDB-lite"/>
    </source>
</evidence>
<dbReference type="CDD" id="cd14003">
    <property type="entry name" value="STKc_AMPK-like"/>
    <property type="match status" value="1"/>
</dbReference>
<keyword evidence="2 3" id="KW-0067">ATP-binding</keyword>
<evidence type="ECO:0000256" key="3">
    <source>
        <dbReference type="PROSITE-ProRule" id="PRU10141"/>
    </source>
</evidence>
<dbReference type="GO" id="GO:0035556">
    <property type="term" value="P:intracellular signal transduction"/>
    <property type="evidence" value="ECO:0007669"/>
    <property type="project" value="TreeGrafter"/>
</dbReference>
<dbReference type="SUPFAM" id="SSF56112">
    <property type="entry name" value="Protein kinase-like (PK-like)"/>
    <property type="match status" value="1"/>
</dbReference>
<feature type="region of interest" description="Disordered" evidence="4">
    <location>
        <begin position="1580"/>
        <end position="1618"/>
    </location>
</feature>
<dbReference type="InterPro" id="IPR000719">
    <property type="entry name" value="Prot_kinase_dom"/>
</dbReference>
<dbReference type="SMART" id="SM00220">
    <property type="entry name" value="S_TKc"/>
    <property type="match status" value="1"/>
</dbReference>
<dbReference type="InterPro" id="IPR017441">
    <property type="entry name" value="Protein_kinase_ATP_BS"/>
</dbReference>
<feature type="compositionally biased region" description="Low complexity" evidence="4">
    <location>
        <begin position="932"/>
        <end position="956"/>
    </location>
</feature>
<proteinExistence type="predicted"/>
<dbReference type="EMBL" id="JAAAXW010000258">
    <property type="protein sequence ID" value="KAF9539208.1"/>
    <property type="molecule type" value="Genomic_DNA"/>
</dbReference>
<feature type="compositionally biased region" description="Polar residues" evidence="4">
    <location>
        <begin position="1211"/>
        <end position="1221"/>
    </location>
</feature>
<feature type="compositionally biased region" description="Basic and acidic residues" evidence="4">
    <location>
        <begin position="1423"/>
        <end position="1437"/>
    </location>
</feature>
<feature type="region of interest" description="Disordered" evidence="4">
    <location>
        <begin position="968"/>
        <end position="987"/>
    </location>
</feature>
<feature type="compositionally biased region" description="Low complexity" evidence="4">
    <location>
        <begin position="1223"/>
        <end position="1234"/>
    </location>
</feature>
<feature type="compositionally biased region" description="Low complexity" evidence="4">
    <location>
        <begin position="1358"/>
        <end position="1377"/>
    </location>
</feature>
<feature type="domain" description="Protein kinase" evidence="5">
    <location>
        <begin position="37"/>
        <end position="284"/>
    </location>
</feature>
<accession>A0A9P6EZ04</accession>
<evidence type="ECO:0000313" key="6">
    <source>
        <dbReference type="EMBL" id="KAF9539208.1"/>
    </source>
</evidence>
<keyword evidence="1 3" id="KW-0547">Nucleotide-binding</keyword>
<protein>
    <recommendedName>
        <fullName evidence="5">Protein kinase domain-containing protein</fullName>
    </recommendedName>
</protein>
<feature type="compositionally biased region" description="Low complexity" evidence="4">
    <location>
        <begin position="1089"/>
        <end position="1110"/>
    </location>
</feature>
<comment type="caution">
    <text evidence="6">The sequence shown here is derived from an EMBL/GenBank/DDBJ whole genome shotgun (WGS) entry which is preliminary data.</text>
</comment>
<feature type="compositionally biased region" description="Polar residues" evidence="4">
    <location>
        <begin position="1125"/>
        <end position="1138"/>
    </location>
</feature>
<feature type="compositionally biased region" description="Polar residues" evidence="4">
    <location>
        <begin position="1466"/>
        <end position="1480"/>
    </location>
</feature>
<dbReference type="PANTHER" id="PTHR24346:SF110">
    <property type="entry name" value="NON-SPECIFIC SERINE_THREONINE PROTEIN KINASE"/>
    <property type="match status" value="1"/>
</dbReference>
<dbReference type="GO" id="GO:0005524">
    <property type="term" value="F:ATP binding"/>
    <property type="evidence" value="ECO:0007669"/>
    <property type="project" value="UniProtKB-UniRule"/>
</dbReference>
<gene>
    <name evidence="6" type="ORF">EC957_005637</name>
</gene>
<feature type="region of interest" description="Disordered" evidence="4">
    <location>
        <begin position="1340"/>
        <end position="1448"/>
    </location>
</feature>
<dbReference type="PROSITE" id="PS00108">
    <property type="entry name" value="PROTEIN_KINASE_ST"/>
    <property type="match status" value="1"/>
</dbReference>
<dbReference type="Proteomes" id="UP000723463">
    <property type="component" value="Unassembled WGS sequence"/>
</dbReference>
<evidence type="ECO:0000256" key="2">
    <source>
        <dbReference type="ARBA" id="ARBA00022840"/>
    </source>
</evidence>
<feature type="compositionally biased region" description="Basic and acidic residues" evidence="4">
    <location>
        <begin position="680"/>
        <end position="691"/>
    </location>
</feature>
<dbReference type="InterPro" id="IPR008271">
    <property type="entry name" value="Ser/Thr_kinase_AS"/>
</dbReference>
<reference evidence="6" key="1">
    <citation type="journal article" date="2020" name="Fungal Divers.">
        <title>Resolving the Mortierellaceae phylogeny through synthesis of multi-gene phylogenetics and phylogenomics.</title>
        <authorList>
            <person name="Vandepol N."/>
            <person name="Liber J."/>
            <person name="Desiro A."/>
            <person name="Na H."/>
            <person name="Kennedy M."/>
            <person name="Barry K."/>
            <person name="Grigoriev I.V."/>
            <person name="Miller A.N."/>
            <person name="O'Donnell K."/>
            <person name="Stajich J.E."/>
            <person name="Bonito G."/>
        </authorList>
    </citation>
    <scope>NUCLEOTIDE SEQUENCE</scope>
    <source>
        <strain evidence="6">NRRL 2591</strain>
    </source>
</reference>
<dbReference type="GO" id="GO:0004674">
    <property type="term" value="F:protein serine/threonine kinase activity"/>
    <property type="evidence" value="ECO:0007669"/>
    <property type="project" value="TreeGrafter"/>
</dbReference>
<feature type="compositionally biased region" description="Low complexity" evidence="4">
    <location>
        <begin position="1172"/>
        <end position="1192"/>
    </location>
</feature>
<feature type="compositionally biased region" description="Low complexity" evidence="4">
    <location>
        <begin position="564"/>
        <end position="582"/>
    </location>
</feature>
<dbReference type="Gene3D" id="1.10.510.10">
    <property type="entry name" value="Transferase(Phosphotransferase) domain 1"/>
    <property type="match status" value="1"/>
</dbReference>
<feature type="region of interest" description="Disordered" evidence="4">
    <location>
        <begin position="560"/>
        <end position="587"/>
    </location>
</feature>
<evidence type="ECO:0000259" key="5">
    <source>
        <dbReference type="PROSITE" id="PS50011"/>
    </source>
</evidence>
<dbReference type="PROSITE" id="PS50011">
    <property type="entry name" value="PROTEIN_KINASE_DOM"/>
    <property type="match status" value="1"/>
</dbReference>
<feature type="compositionally biased region" description="Pro residues" evidence="4">
    <location>
        <begin position="382"/>
        <end position="398"/>
    </location>
</feature>
<feature type="region of interest" description="Disordered" evidence="4">
    <location>
        <begin position="508"/>
        <end position="540"/>
    </location>
</feature>
<feature type="compositionally biased region" description="Low complexity" evidence="4">
    <location>
        <begin position="664"/>
        <end position="677"/>
    </location>
</feature>
<feature type="region of interest" description="Disordered" evidence="4">
    <location>
        <begin position="995"/>
        <end position="1033"/>
    </location>
</feature>